<evidence type="ECO:0000313" key="1">
    <source>
        <dbReference type="EMBL" id="KKM82127.1"/>
    </source>
</evidence>
<dbReference type="AlphaFoldDB" id="A0A0F9NLD0"/>
<sequence>METKNEELREFVEDMKIRNDDIYETDFQRQLSAAKLLRELD</sequence>
<organism evidence="1">
    <name type="scientific">marine sediment metagenome</name>
    <dbReference type="NCBI Taxonomy" id="412755"/>
    <lineage>
        <taxon>unclassified sequences</taxon>
        <taxon>metagenomes</taxon>
        <taxon>ecological metagenomes</taxon>
    </lineage>
</organism>
<accession>A0A0F9NLD0</accession>
<gene>
    <name evidence="1" type="ORF">LCGC14_1322760</name>
</gene>
<name>A0A0F9NLD0_9ZZZZ</name>
<protein>
    <submittedName>
        <fullName evidence="1">Uncharacterized protein</fullName>
    </submittedName>
</protein>
<reference evidence="1" key="1">
    <citation type="journal article" date="2015" name="Nature">
        <title>Complex archaea that bridge the gap between prokaryotes and eukaryotes.</title>
        <authorList>
            <person name="Spang A."/>
            <person name="Saw J.H."/>
            <person name="Jorgensen S.L."/>
            <person name="Zaremba-Niedzwiedzka K."/>
            <person name="Martijn J."/>
            <person name="Lind A.E."/>
            <person name="van Eijk R."/>
            <person name="Schleper C."/>
            <person name="Guy L."/>
            <person name="Ettema T.J."/>
        </authorList>
    </citation>
    <scope>NUCLEOTIDE SEQUENCE</scope>
</reference>
<comment type="caution">
    <text evidence="1">The sequence shown here is derived from an EMBL/GenBank/DDBJ whole genome shotgun (WGS) entry which is preliminary data.</text>
</comment>
<dbReference type="EMBL" id="LAZR01007911">
    <property type="protein sequence ID" value="KKM82127.1"/>
    <property type="molecule type" value="Genomic_DNA"/>
</dbReference>
<proteinExistence type="predicted"/>